<dbReference type="SUPFAM" id="SSF56219">
    <property type="entry name" value="DNase I-like"/>
    <property type="match status" value="1"/>
</dbReference>
<reference evidence="2 3" key="1">
    <citation type="submission" date="2023-03" db="EMBL/GenBank/DDBJ databases">
        <title>WGS of Gossypium arboreum.</title>
        <authorList>
            <person name="Yu D."/>
        </authorList>
    </citation>
    <scope>NUCLEOTIDE SEQUENCE [LARGE SCALE GENOMIC DNA]</scope>
    <source>
        <tissue evidence="2">Leaf</tissue>
    </source>
</reference>
<evidence type="ECO:0000313" key="3">
    <source>
        <dbReference type="Proteomes" id="UP001358586"/>
    </source>
</evidence>
<feature type="domain" description="RNase H type-1" evidence="1">
    <location>
        <begin position="443"/>
        <end position="540"/>
    </location>
</feature>
<keyword evidence="3" id="KW-1185">Reference proteome</keyword>
<gene>
    <name evidence="2" type="ORF">PVK06_038146</name>
</gene>
<evidence type="ECO:0000259" key="1">
    <source>
        <dbReference type="Pfam" id="PF13456"/>
    </source>
</evidence>
<evidence type="ECO:0000313" key="2">
    <source>
        <dbReference type="EMBL" id="KAK5783634.1"/>
    </source>
</evidence>
<dbReference type="Gene3D" id="3.60.10.10">
    <property type="entry name" value="Endonuclease/exonuclease/phosphatase"/>
    <property type="match status" value="1"/>
</dbReference>
<protein>
    <recommendedName>
        <fullName evidence="1">RNase H type-1 domain-containing protein</fullName>
    </recommendedName>
</protein>
<sequence length="544" mass="62621">MRGQLVNLKSFSKNHIDVEIQEKEENPQLRFTGFYGAPDGKTLREEARMEAFKKTLEDCHLKDIGYSRVWFTWERGRLLENIIRERIDRGVATNAWIQLFSNYSLRHLPQFLSDHCSLLLETEVGDSRQKLRRFHFEASWILKESYENEVRRLWNGSSDLFDSRGIDNLDHILSRVSCCINDNMNQSLTTIYTKEEIKKALKGMGPTKATGSDGFPAIFFQKYWSIIDDCILFGEVSYREIMVLKDILREYESCSQCVNFKKSTAFSSSNVTDHDKILAFQTLNVRCLTELEKYLGLPNMVGRKRKMAFQVLKDRLKQKMNNWSVRHISQGKAFGLLKDFFKRAWAGELGTGRVSLSRETSGRLMGSTTCRRCQHEGETPEHLFRECPTAKETWESLGVFWPNTEASYVKNSLKELDGVKTNLPARQITNRWVAPTGSRVKINFDAAFNKQRNKSCSGMVVGNEKRDVICFKTVFHSSVPSLFAAEALAGFQAIHLGLFLQLREVEIEGDSRSVICKLQEQKDDRFEIAAIIKDSKQLSYGFVF</sequence>
<dbReference type="InterPro" id="IPR036397">
    <property type="entry name" value="RNaseH_sf"/>
</dbReference>
<dbReference type="InterPro" id="IPR036691">
    <property type="entry name" value="Endo/exonu/phosph_ase_sf"/>
</dbReference>
<dbReference type="Proteomes" id="UP001358586">
    <property type="component" value="Chromosome 11"/>
</dbReference>
<dbReference type="PANTHER" id="PTHR33710">
    <property type="entry name" value="BNAC02G09200D PROTEIN"/>
    <property type="match status" value="1"/>
</dbReference>
<comment type="caution">
    <text evidence="2">The sequence shown here is derived from an EMBL/GenBank/DDBJ whole genome shotgun (WGS) entry which is preliminary data.</text>
</comment>
<name>A0ABR0MZC8_GOSAR</name>
<dbReference type="PANTHER" id="PTHR33710:SF73">
    <property type="entry name" value="ZINC KNUCKLE CX2CX4HX4C DOMAIN-CONTAINING PROTEIN"/>
    <property type="match status" value="1"/>
</dbReference>
<proteinExistence type="predicted"/>
<accession>A0ABR0MZC8</accession>
<dbReference type="EMBL" id="JARKNE010000011">
    <property type="protein sequence ID" value="KAK5783634.1"/>
    <property type="molecule type" value="Genomic_DNA"/>
</dbReference>
<dbReference type="Gene3D" id="3.30.420.10">
    <property type="entry name" value="Ribonuclease H-like superfamily/Ribonuclease H"/>
    <property type="match status" value="1"/>
</dbReference>
<dbReference type="InterPro" id="IPR002156">
    <property type="entry name" value="RNaseH_domain"/>
</dbReference>
<dbReference type="Pfam" id="PF13456">
    <property type="entry name" value="RVT_3"/>
    <property type="match status" value="1"/>
</dbReference>
<organism evidence="2 3">
    <name type="scientific">Gossypium arboreum</name>
    <name type="common">Tree cotton</name>
    <name type="synonym">Gossypium nanking</name>
    <dbReference type="NCBI Taxonomy" id="29729"/>
    <lineage>
        <taxon>Eukaryota</taxon>
        <taxon>Viridiplantae</taxon>
        <taxon>Streptophyta</taxon>
        <taxon>Embryophyta</taxon>
        <taxon>Tracheophyta</taxon>
        <taxon>Spermatophyta</taxon>
        <taxon>Magnoliopsida</taxon>
        <taxon>eudicotyledons</taxon>
        <taxon>Gunneridae</taxon>
        <taxon>Pentapetalae</taxon>
        <taxon>rosids</taxon>
        <taxon>malvids</taxon>
        <taxon>Malvales</taxon>
        <taxon>Malvaceae</taxon>
        <taxon>Malvoideae</taxon>
        <taxon>Gossypium</taxon>
    </lineage>
</organism>